<sequence length="298" mass="31594">MSAITRGLLLLCAAVAASAFELRDGDVVFHLFTRANPQVSQPLLPSVASIMTSSFSVTRRTIVTIHSDGEGVSGNFNAFVVQAHLSAEDVNVIAVDWSPGSTMYTHGLGNAPQAGLIIAQFINILINTFGYTASQIRIVGVGLGGHVAGIAARNVNGEIPHIVALDPSLHGWTHHPEILNEDDATVVEVLHTTAGLKGYDYPLGDLDFYSNGGQAQSGCGTDVSCSHIYSYVFYAESITAEVVGGRKFVGTACQNSEEAMNLQCTGPRDSIFGGSATKTDDFGVYMFLTNFVSPFARD</sequence>
<dbReference type="InterPro" id="IPR013818">
    <property type="entry name" value="Lipase"/>
</dbReference>
<evidence type="ECO:0000313" key="7">
    <source>
        <dbReference type="RefSeq" id="XP_013177355.1"/>
    </source>
</evidence>
<feature type="domain" description="Lipase" evidence="6">
    <location>
        <begin position="12"/>
        <end position="268"/>
    </location>
</feature>
<evidence type="ECO:0000256" key="5">
    <source>
        <dbReference type="SAM" id="SignalP"/>
    </source>
</evidence>
<dbReference type="GO" id="GO:0005615">
    <property type="term" value="C:extracellular space"/>
    <property type="evidence" value="ECO:0007669"/>
    <property type="project" value="TreeGrafter"/>
</dbReference>
<gene>
    <name evidence="7" type="primary">LOC106124890</name>
</gene>
<keyword evidence="5" id="KW-0732">Signal</keyword>
<evidence type="ECO:0000256" key="4">
    <source>
        <dbReference type="RuleBase" id="RU004262"/>
    </source>
</evidence>
<feature type="chain" id="PRO_5042495215" evidence="5">
    <location>
        <begin position="20"/>
        <end position="298"/>
    </location>
</feature>
<comment type="subcellular location">
    <subcellularLocation>
        <location evidence="1">Secreted</location>
    </subcellularLocation>
</comment>
<dbReference type="Pfam" id="PF00151">
    <property type="entry name" value="Lipase"/>
    <property type="match status" value="1"/>
</dbReference>
<dbReference type="AlphaFoldDB" id="A0AAJ6ZQW3"/>
<reference evidence="7" key="1">
    <citation type="submission" date="2025-08" db="UniProtKB">
        <authorList>
            <consortium name="RefSeq"/>
        </authorList>
    </citation>
    <scope>IDENTIFICATION</scope>
</reference>
<protein>
    <submittedName>
        <fullName evidence="7">Pancreatic triacylglycerol lipase-like</fullName>
    </submittedName>
</protein>
<dbReference type="InterPro" id="IPR029058">
    <property type="entry name" value="AB_hydrolase_fold"/>
</dbReference>
<dbReference type="SUPFAM" id="SSF53474">
    <property type="entry name" value="alpha/beta-Hydrolases"/>
    <property type="match status" value="1"/>
</dbReference>
<keyword evidence="3" id="KW-0964">Secreted</keyword>
<dbReference type="PANTHER" id="PTHR11610:SF150">
    <property type="entry name" value="FI01825P-RELATED"/>
    <property type="match status" value="1"/>
</dbReference>
<dbReference type="GO" id="GO:0017171">
    <property type="term" value="F:serine hydrolase activity"/>
    <property type="evidence" value="ECO:0007669"/>
    <property type="project" value="TreeGrafter"/>
</dbReference>
<dbReference type="GO" id="GO:0016042">
    <property type="term" value="P:lipid catabolic process"/>
    <property type="evidence" value="ECO:0007669"/>
    <property type="project" value="TreeGrafter"/>
</dbReference>
<dbReference type="PANTHER" id="PTHR11610">
    <property type="entry name" value="LIPASE"/>
    <property type="match status" value="1"/>
</dbReference>
<dbReference type="Proteomes" id="UP000694872">
    <property type="component" value="Unplaced"/>
</dbReference>
<comment type="similarity">
    <text evidence="2 4">Belongs to the AB hydrolase superfamily. Lipase family.</text>
</comment>
<dbReference type="Gene3D" id="3.40.50.1820">
    <property type="entry name" value="alpha/beta hydrolase"/>
    <property type="match status" value="1"/>
</dbReference>
<proteinExistence type="inferred from homology"/>
<dbReference type="RefSeq" id="XP_013177355.1">
    <property type="nucleotide sequence ID" value="XM_013321901.1"/>
</dbReference>
<dbReference type="GO" id="GO:0016298">
    <property type="term" value="F:lipase activity"/>
    <property type="evidence" value="ECO:0007669"/>
    <property type="project" value="InterPro"/>
</dbReference>
<feature type="signal peptide" evidence="5">
    <location>
        <begin position="1"/>
        <end position="19"/>
    </location>
</feature>
<dbReference type="GeneID" id="106124890"/>
<dbReference type="KEGG" id="pxu:106124890"/>
<dbReference type="InterPro" id="IPR000734">
    <property type="entry name" value="TAG_lipase"/>
</dbReference>
<dbReference type="PRINTS" id="PR00821">
    <property type="entry name" value="TAGLIPASE"/>
</dbReference>
<evidence type="ECO:0000259" key="6">
    <source>
        <dbReference type="Pfam" id="PF00151"/>
    </source>
</evidence>
<organism evidence="7">
    <name type="scientific">Papilio xuthus</name>
    <name type="common">Asian swallowtail butterfly</name>
    <dbReference type="NCBI Taxonomy" id="66420"/>
    <lineage>
        <taxon>Eukaryota</taxon>
        <taxon>Metazoa</taxon>
        <taxon>Ecdysozoa</taxon>
        <taxon>Arthropoda</taxon>
        <taxon>Hexapoda</taxon>
        <taxon>Insecta</taxon>
        <taxon>Pterygota</taxon>
        <taxon>Neoptera</taxon>
        <taxon>Endopterygota</taxon>
        <taxon>Lepidoptera</taxon>
        <taxon>Glossata</taxon>
        <taxon>Ditrysia</taxon>
        <taxon>Papilionoidea</taxon>
        <taxon>Papilionidae</taxon>
        <taxon>Papilioninae</taxon>
        <taxon>Papilio</taxon>
    </lineage>
</organism>
<accession>A0AAJ6ZQW3</accession>
<evidence type="ECO:0000256" key="1">
    <source>
        <dbReference type="ARBA" id="ARBA00004613"/>
    </source>
</evidence>
<name>A0AAJ6ZQW3_PAPXU</name>
<evidence type="ECO:0000256" key="2">
    <source>
        <dbReference type="ARBA" id="ARBA00010701"/>
    </source>
</evidence>
<evidence type="ECO:0000256" key="3">
    <source>
        <dbReference type="ARBA" id="ARBA00022525"/>
    </source>
</evidence>